<dbReference type="Gene3D" id="1.25.40.10">
    <property type="entry name" value="Tetratricopeptide repeat domain"/>
    <property type="match status" value="6"/>
</dbReference>
<dbReference type="Proteomes" id="UP000825729">
    <property type="component" value="Unassembled WGS sequence"/>
</dbReference>
<evidence type="ECO:0008006" key="5">
    <source>
        <dbReference type="Google" id="ProtNLM"/>
    </source>
</evidence>
<dbReference type="GO" id="GO:0009451">
    <property type="term" value="P:RNA modification"/>
    <property type="evidence" value="ECO:0007669"/>
    <property type="project" value="InterPro"/>
</dbReference>
<dbReference type="NCBIfam" id="TIGR00756">
    <property type="entry name" value="PPR"/>
    <property type="match status" value="6"/>
</dbReference>
<dbReference type="Pfam" id="PF01535">
    <property type="entry name" value="PPR"/>
    <property type="match status" value="5"/>
</dbReference>
<keyword evidence="1" id="KW-0677">Repeat</keyword>
<name>A0AAV7EBS4_ARIFI</name>
<feature type="repeat" description="PPR" evidence="2">
    <location>
        <begin position="175"/>
        <end position="209"/>
    </location>
</feature>
<feature type="repeat" description="PPR" evidence="2">
    <location>
        <begin position="614"/>
        <end position="649"/>
    </location>
</feature>
<dbReference type="InterPro" id="IPR011990">
    <property type="entry name" value="TPR-like_helical_dom_sf"/>
</dbReference>
<comment type="caution">
    <text evidence="3">The sequence shown here is derived from an EMBL/GenBank/DDBJ whole genome shotgun (WGS) entry which is preliminary data.</text>
</comment>
<dbReference type="Pfam" id="PF13041">
    <property type="entry name" value="PPR_2"/>
    <property type="match status" value="3"/>
</dbReference>
<dbReference type="InterPro" id="IPR002885">
    <property type="entry name" value="PPR_rpt"/>
</dbReference>
<protein>
    <recommendedName>
        <fullName evidence="5">Pentatricopeptide repeat-containing protein</fullName>
    </recommendedName>
</protein>
<dbReference type="FunFam" id="1.25.40.10:FF:000343">
    <property type="entry name" value="Pentatricopeptide repeat-containing protein At3g58590"/>
    <property type="match status" value="1"/>
</dbReference>
<dbReference type="FunFam" id="1.25.40.10:FF:000285">
    <property type="entry name" value="Pentatricopeptide repeat-containing protein, chloroplastic"/>
    <property type="match status" value="1"/>
</dbReference>
<evidence type="ECO:0000256" key="2">
    <source>
        <dbReference type="PROSITE-ProRule" id="PRU00708"/>
    </source>
</evidence>
<reference evidence="3 4" key="1">
    <citation type="submission" date="2021-07" db="EMBL/GenBank/DDBJ databases">
        <title>The Aristolochia fimbriata genome: insights into angiosperm evolution, floral development and chemical biosynthesis.</title>
        <authorList>
            <person name="Jiao Y."/>
        </authorList>
    </citation>
    <scope>NUCLEOTIDE SEQUENCE [LARGE SCALE GENOMIC DNA]</scope>
    <source>
        <strain evidence="3">IBCAS-2021</strain>
        <tissue evidence="3">Leaf</tissue>
    </source>
</reference>
<dbReference type="EMBL" id="JAINDJ010000006">
    <property type="protein sequence ID" value="KAG9445286.1"/>
    <property type="molecule type" value="Genomic_DNA"/>
</dbReference>
<feature type="repeat" description="PPR" evidence="2">
    <location>
        <begin position="377"/>
        <end position="411"/>
    </location>
</feature>
<feature type="repeat" description="PPR" evidence="2">
    <location>
        <begin position="579"/>
        <end position="613"/>
    </location>
</feature>
<dbReference type="FunFam" id="1.25.40.10:FF:000073">
    <property type="entry name" value="Pentatricopeptide repeat-containing protein chloroplastic"/>
    <property type="match status" value="1"/>
</dbReference>
<dbReference type="GO" id="GO:0003729">
    <property type="term" value="F:mRNA binding"/>
    <property type="evidence" value="ECO:0007669"/>
    <property type="project" value="UniProtKB-ARBA"/>
</dbReference>
<feature type="repeat" description="PPR" evidence="2">
    <location>
        <begin position="478"/>
        <end position="512"/>
    </location>
</feature>
<dbReference type="InterPro" id="IPR046960">
    <property type="entry name" value="PPR_At4g14850-like_plant"/>
</dbReference>
<gene>
    <name evidence="3" type="ORF">H6P81_016626</name>
</gene>
<evidence type="ECO:0000256" key="1">
    <source>
        <dbReference type="ARBA" id="ARBA00022737"/>
    </source>
</evidence>
<sequence>MRPFLKLDKFTVPCLLRSFAAQSDLYNGKKLHAVIIGHGLQSDSYVASALINLYVKSRCFEDAINVFTDTPNKDVTVWNSMLDGYHRFGSKDEVLSSFSRMQAACLRPDPYSLSIMLRTCMDYGGVDHGKEIHSSIVRHCFLDDPFLRAALIAMYAKCERPLDALKVFDEMDHKNTVVWNSMIGGCCQNGLWDKSLELFRVMKSGVHLPSSATFSSVITSCSLGQTYIFGKAVHGEVIKVGLECEPYVCTSLLSMYGKFTLVEDAYRVFSGTPTKGVELCNAMISAYISSHYMEKAFDVYSMIRSMGLKPDSFSFTNVLTACSMQESLDFGKQVHAELLKSPIQSNIAVQSALLTMYAKHGFIENANLVFVMAKERDIVFWGSMIMGYCHNGKVHEALDLYKRMVAEGLKADAEIMASLIGVCGRLETKHLGSQLQGLVTKNGLVHDNFVGCVLIDMYSKWRLLDFAKAVFCGITNKNLVVWNSMISCCNQNGQPETSMNYFAQILENGLVIDSVSVIIALAAVSSLAILTKGKIIHGVSIRRVIQSIFHLDNALIDMYIKCGSLEYARKLFNKLPQRTIVAWNSMIAGYGSHGKCAEAIGLFKEMQKLGEQPDEITFLSLISSCSHCGEIEEGVGFFQSMTRDYGMVPQMEHYVNMVDLWGRAGYVNEAYNFVQSMPIKPDKSVWLCFLFACRVHRQLELGEVAAAQLLRLEPEKGGNYVQLLTLYHEAGLGGKAANTRLAMKQSGLKKSPGCSWVEVNNEVRVFSSGSPSSVESAEIYAALKSLRRNMESSHGND</sequence>
<feature type="repeat" description="PPR" evidence="2">
    <location>
        <begin position="276"/>
        <end position="310"/>
    </location>
</feature>
<evidence type="ECO:0000313" key="3">
    <source>
        <dbReference type="EMBL" id="KAG9445286.1"/>
    </source>
</evidence>
<dbReference type="Pfam" id="PF20431">
    <property type="entry name" value="E_motif"/>
    <property type="match status" value="1"/>
</dbReference>
<accession>A0AAV7EBS4</accession>
<proteinExistence type="predicted"/>
<feature type="repeat" description="PPR" evidence="2">
    <location>
        <begin position="74"/>
        <end position="108"/>
    </location>
</feature>
<dbReference type="PROSITE" id="PS51375">
    <property type="entry name" value="PPR"/>
    <property type="match status" value="7"/>
</dbReference>
<dbReference type="InterPro" id="IPR046848">
    <property type="entry name" value="E_motif"/>
</dbReference>
<dbReference type="PANTHER" id="PTHR24015">
    <property type="entry name" value="OS07G0578800 PROTEIN-RELATED"/>
    <property type="match status" value="1"/>
</dbReference>
<dbReference type="PANTHER" id="PTHR24015:SF1909">
    <property type="entry name" value="REPEAT-CONTAINING PROTEIN, PUTATIVE-RELATED"/>
    <property type="match status" value="1"/>
</dbReference>
<evidence type="ECO:0000313" key="4">
    <source>
        <dbReference type="Proteomes" id="UP000825729"/>
    </source>
</evidence>
<keyword evidence="4" id="KW-1185">Reference proteome</keyword>
<dbReference type="FunFam" id="1.25.40.10:FF:000090">
    <property type="entry name" value="Pentatricopeptide repeat-containing protein, chloroplastic"/>
    <property type="match status" value="1"/>
</dbReference>
<organism evidence="3 4">
    <name type="scientific">Aristolochia fimbriata</name>
    <name type="common">White veined hardy Dutchman's pipe vine</name>
    <dbReference type="NCBI Taxonomy" id="158543"/>
    <lineage>
        <taxon>Eukaryota</taxon>
        <taxon>Viridiplantae</taxon>
        <taxon>Streptophyta</taxon>
        <taxon>Embryophyta</taxon>
        <taxon>Tracheophyta</taxon>
        <taxon>Spermatophyta</taxon>
        <taxon>Magnoliopsida</taxon>
        <taxon>Magnoliidae</taxon>
        <taxon>Piperales</taxon>
        <taxon>Aristolochiaceae</taxon>
        <taxon>Aristolochia</taxon>
    </lineage>
</organism>
<dbReference type="AlphaFoldDB" id="A0AAV7EBS4"/>